<organism evidence="1 2">
    <name type="scientific">Gymnopilus junonius</name>
    <name type="common">Spectacular rustgill mushroom</name>
    <name type="synonym">Gymnopilus spectabilis subsp. junonius</name>
    <dbReference type="NCBI Taxonomy" id="109634"/>
    <lineage>
        <taxon>Eukaryota</taxon>
        <taxon>Fungi</taxon>
        <taxon>Dikarya</taxon>
        <taxon>Basidiomycota</taxon>
        <taxon>Agaricomycotina</taxon>
        <taxon>Agaricomycetes</taxon>
        <taxon>Agaricomycetidae</taxon>
        <taxon>Agaricales</taxon>
        <taxon>Agaricineae</taxon>
        <taxon>Hymenogastraceae</taxon>
        <taxon>Gymnopilus</taxon>
    </lineage>
</organism>
<dbReference type="EMBL" id="JADNYJ010000384">
    <property type="protein sequence ID" value="KAF8870009.1"/>
    <property type="molecule type" value="Genomic_DNA"/>
</dbReference>
<dbReference type="Proteomes" id="UP000724874">
    <property type="component" value="Unassembled WGS sequence"/>
</dbReference>
<reference evidence="1" key="1">
    <citation type="submission" date="2020-11" db="EMBL/GenBank/DDBJ databases">
        <authorList>
            <consortium name="DOE Joint Genome Institute"/>
            <person name="Ahrendt S."/>
            <person name="Riley R."/>
            <person name="Andreopoulos W."/>
            <person name="LaButti K."/>
            <person name="Pangilinan J."/>
            <person name="Ruiz-duenas F.J."/>
            <person name="Barrasa J.M."/>
            <person name="Sanchez-Garcia M."/>
            <person name="Camarero S."/>
            <person name="Miyauchi S."/>
            <person name="Serrano A."/>
            <person name="Linde D."/>
            <person name="Babiker R."/>
            <person name="Drula E."/>
            <person name="Ayuso-Fernandez I."/>
            <person name="Pacheco R."/>
            <person name="Padilla G."/>
            <person name="Ferreira P."/>
            <person name="Barriuso J."/>
            <person name="Kellner H."/>
            <person name="Castanera R."/>
            <person name="Alfaro M."/>
            <person name="Ramirez L."/>
            <person name="Pisabarro A.G."/>
            <person name="Kuo A."/>
            <person name="Tritt A."/>
            <person name="Lipzen A."/>
            <person name="He G."/>
            <person name="Yan M."/>
            <person name="Ng V."/>
            <person name="Cullen D."/>
            <person name="Martin F."/>
            <person name="Rosso M.-N."/>
            <person name="Henrissat B."/>
            <person name="Hibbett D."/>
            <person name="Martinez A.T."/>
            <person name="Grigoriev I.V."/>
        </authorList>
    </citation>
    <scope>NUCLEOTIDE SEQUENCE</scope>
    <source>
        <strain evidence="1">AH 44721</strain>
    </source>
</reference>
<keyword evidence="2" id="KW-1185">Reference proteome</keyword>
<name>A0A9P5TFA1_GYMJU</name>
<accession>A0A9P5TFA1</accession>
<evidence type="ECO:0000313" key="1">
    <source>
        <dbReference type="EMBL" id="KAF8870009.1"/>
    </source>
</evidence>
<sequence>MPEDVQHLTSSPPPFSSSVLFLYNYRGRRVVASCEVNYQRAIQKCRDTFAGISDDSIISFFTDELYCSNGKLAEISEESWEEAVLVIKSVFVVVNRRVEIIDPPSSELGVNRLLLLPEFHIGDQTYSFQIYVTPTTKLRKVVKEVASEMGIEEAGLFLTHQG</sequence>
<protein>
    <submittedName>
        <fullName evidence="1">Uncharacterized protein</fullName>
    </submittedName>
</protein>
<gene>
    <name evidence="1" type="ORF">CPB84DRAFT_1855844</name>
</gene>
<proteinExistence type="predicted"/>
<evidence type="ECO:0000313" key="2">
    <source>
        <dbReference type="Proteomes" id="UP000724874"/>
    </source>
</evidence>
<comment type="caution">
    <text evidence="1">The sequence shown here is derived from an EMBL/GenBank/DDBJ whole genome shotgun (WGS) entry which is preliminary data.</text>
</comment>
<dbReference type="AlphaFoldDB" id="A0A9P5TFA1"/>